<proteinExistence type="predicted"/>
<gene>
    <name evidence="2" type="ORF">M8231_06610</name>
</gene>
<feature type="domain" description="Ribbon-helix-helix" evidence="1">
    <location>
        <begin position="5"/>
        <end position="66"/>
    </location>
</feature>
<dbReference type="Gene3D" id="1.10.3990.20">
    <property type="entry name" value="protein bp1543"/>
    <property type="match status" value="1"/>
</dbReference>
<evidence type="ECO:0000313" key="3">
    <source>
        <dbReference type="Proteomes" id="UP001055429"/>
    </source>
</evidence>
<evidence type="ECO:0000259" key="1">
    <source>
        <dbReference type="Pfam" id="PF13467"/>
    </source>
</evidence>
<dbReference type="InterPro" id="IPR027373">
    <property type="entry name" value="RHH_dom"/>
</dbReference>
<accession>A0ABY4SRT9</accession>
<dbReference type="RefSeq" id="WP_249750687.1">
    <property type="nucleotide sequence ID" value="NZ_CP097298.1"/>
</dbReference>
<reference evidence="2" key="1">
    <citation type="submission" date="2022-05" db="EMBL/GenBank/DDBJ databases">
        <title>Brevundimonas albigilva TT17 genome sequence.</title>
        <authorList>
            <person name="Lee K."/>
            <person name="Son H."/>
        </authorList>
    </citation>
    <scope>NUCLEOTIDE SEQUENCE</scope>
    <source>
        <strain evidence="2">TT17</strain>
    </source>
</reference>
<protein>
    <submittedName>
        <fullName evidence="2">Ribbon-helix-helix domain-containing protein</fullName>
    </submittedName>
</protein>
<evidence type="ECO:0000313" key="2">
    <source>
        <dbReference type="EMBL" id="URI16639.1"/>
    </source>
</evidence>
<dbReference type="Pfam" id="PF13467">
    <property type="entry name" value="RHH_4"/>
    <property type="match status" value="1"/>
</dbReference>
<sequence>MSGLTKRSVVLAGHATSVALEPEFWEVLDRVAKSRGLSKAGLLAEIDAGRGRRPLASACRVLALEWARQGAD</sequence>
<organism evidence="2 3">
    <name type="scientific">Brevundimonas albigilva</name>
    <dbReference type="NCBI Taxonomy" id="1312364"/>
    <lineage>
        <taxon>Bacteria</taxon>
        <taxon>Pseudomonadati</taxon>
        <taxon>Pseudomonadota</taxon>
        <taxon>Alphaproteobacteria</taxon>
        <taxon>Caulobacterales</taxon>
        <taxon>Caulobacteraceae</taxon>
        <taxon>Brevundimonas</taxon>
    </lineage>
</organism>
<dbReference type="Proteomes" id="UP001055429">
    <property type="component" value="Chromosome"/>
</dbReference>
<name>A0ABY4SRT9_9CAUL</name>
<keyword evidence="3" id="KW-1185">Reference proteome</keyword>
<dbReference type="InterPro" id="IPR038268">
    <property type="entry name" value="RHH_sf"/>
</dbReference>
<dbReference type="EMBL" id="CP097649">
    <property type="protein sequence ID" value="URI16639.1"/>
    <property type="molecule type" value="Genomic_DNA"/>
</dbReference>